<evidence type="ECO:0000256" key="1">
    <source>
        <dbReference type="ARBA" id="ARBA00022723"/>
    </source>
</evidence>
<accession>A0A081BU98</accession>
<gene>
    <name evidence="4" type="ORF">U27_02864</name>
</gene>
<keyword evidence="1" id="KW-0479">Metal-binding</keyword>
<dbReference type="eggNOG" id="COG1995">
    <property type="taxonomic scope" value="Bacteria"/>
</dbReference>
<name>A0A081BU98_VECG1</name>
<dbReference type="STRING" id="1499967.U27_02864"/>
<evidence type="ECO:0000256" key="2">
    <source>
        <dbReference type="ARBA" id="ARBA00023002"/>
    </source>
</evidence>
<dbReference type="NCBIfam" id="TIGR00557">
    <property type="entry name" value="pdxA"/>
    <property type="match status" value="1"/>
</dbReference>
<dbReference type="Gene3D" id="3.40.718.10">
    <property type="entry name" value="Isopropylmalate Dehydrogenase"/>
    <property type="match status" value="1"/>
</dbReference>
<dbReference type="GO" id="GO:0051287">
    <property type="term" value="F:NAD binding"/>
    <property type="evidence" value="ECO:0007669"/>
    <property type="project" value="InterPro"/>
</dbReference>
<dbReference type="Pfam" id="PF04166">
    <property type="entry name" value="PdxA"/>
    <property type="match status" value="1"/>
</dbReference>
<dbReference type="SUPFAM" id="SSF53659">
    <property type="entry name" value="Isocitrate/Isopropylmalate dehydrogenase-like"/>
    <property type="match status" value="1"/>
</dbReference>
<protein>
    <submittedName>
        <fullName evidence="4">4-hydroxythreonine-4-phosphate dehydrogenase</fullName>
    </submittedName>
</protein>
<evidence type="ECO:0000313" key="4">
    <source>
        <dbReference type="EMBL" id="GAK55903.1"/>
    </source>
</evidence>
<evidence type="ECO:0000313" key="5">
    <source>
        <dbReference type="Proteomes" id="UP000030661"/>
    </source>
</evidence>
<dbReference type="PANTHER" id="PTHR30004">
    <property type="entry name" value="4-HYDROXYTHREONINE-4-PHOSPHATE DEHYDROGENASE"/>
    <property type="match status" value="1"/>
</dbReference>
<dbReference type="AlphaFoldDB" id="A0A081BU98"/>
<dbReference type="GO" id="GO:0016491">
    <property type="term" value="F:oxidoreductase activity"/>
    <property type="evidence" value="ECO:0007669"/>
    <property type="project" value="UniProtKB-KW"/>
</dbReference>
<keyword evidence="5" id="KW-1185">Reference proteome</keyword>
<dbReference type="GO" id="GO:0046872">
    <property type="term" value="F:metal ion binding"/>
    <property type="evidence" value="ECO:0007669"/>
    <property type="project" value="UniProtKB-KW"/>
</dbReference>
<keyword evidence="3" id="KW-0520">NAD</keyword>
<dbReference type="PANTHER" id="PTHR30004:SF6">
    <property type="entry name" value="D-THREONATE 4-PHOSPHATE DEHYDROGENASE"/>
    <property type="match status" value="1"/>
</dbReference>
<reference evidence="4" key="1">
    <citation type="journal article" date="2015" name="PeerJ">
        <title>First genomic representation of candidate bacterial phylum KSB3 points to enhanced environmental sensing as a trigger of wastewater bulking.</title>
        <authorList>
            <person name="Sekiguchi Y."/>
            <person name="Ohashi A."/>
            <person name="Parks D.H."/>
            <person name="Yamauchi T."/>
            <person name="Tyson G.W."/>
            <person name="Hugenholtz P."/>
        </authorList>
    </citation>
    <scope>NUCLEOTIDE SEQUENCE [LARGE SCALE GENOMIC DNA]</scope>
</reference>
<dbReference type="HOGENOM" id="CLU_040168_0_1_0"/>
<organism evidence="4">
    <name type="scientific">Vecturithrix granuli</name>
    <dbReference type="NCBI Taxonomy" id="1499967"/>
    <lineage>
        <taxon>Bacteria</taxon>
        <taxon>Candidatus Moduliflexota</taxon>
        <taxon>Candidatus Vecturitrichia</taxon>
        <taxon>Candidatus Vecturitrichales</taxon>
        <taxon>Candidatus Vecturitrichaceae</taxon>
        <taxon>Candidatus Vecturithrix</taxon>
    </lineage>
</organism>
<proteinExistence type="predicted"/>
<sequence>MKQQRPLLGISVGDPAGVGPEITAKALVLPEIYEICRPLAVAETEMMRAAVKFSGLTLNIHPVNSPQEGRYEVGTLDVLDLKNIDGAAIVYQQISTECGRASFEYVKKVIELALAKEIDATVTGPINKEAINRAGFHYAGHTEIYAKLTNTKDYAMMLMHEQFRVIHVSTHVALREACNRVKKERVHRVIRLAHDTLRSLGIAAPRIAVAGLNPHAGENGLFGREEIDEIIPAIQQALQEGLTVEGPIPADTVFSKMAGGQYDIVVVMYHDQGHIPTKLKGFQYDQKTDTWGSISGVNITCGLPIIRVSVDHGTAFDKSGEGRANPESMIQAIEIAAQLASTSKKFS</sequence>
<keyword evidence="2" id="KW-0560">Oxidoreductase</keyword>
<evidence type="ECO:0000256" key="3">
    <source>
        <dbReference type="ARBA" id="ARBA00023027"/>
    </source>
</evidence>
<dbReference type="InterPro" id="IPR005255">
    <property type="entry name" value="PdxA_fam"/>
</dbReference>
<dbReference type="EMBL" id="DF820464">
    <property type="protein sequence ID" value="GAK55903.1"/>
    <property type="molecule type" value="Genomic_DNA"/>
</dbReference>
<dbReference type="Proteomes" id="UP000030661">
    <property type="component" value="Unassembled WGS sequence"/>
</dbReference>